<proteinExistence type="predicted"/>
<dbReference type="EMBL" id="BQNB010014520">
    <property type="protein sequence ID" value="GJT29146.1"/>
    <property type="molecule type" value="Genomic_DNA"/>
</dbReference>
<sequence>MLFDAALLEAETRKAIKASKRDYMFQQETGGSSEGVGITPKVHDVTKAIFGVQDMNDEDWGLDDDIVLSSDDERIESEKETADSDVNVEMKDVEIAAESKVDEEMDDAAQANAEKIDKKKGDTEQAVNDQVVKDAQVKDDDQATTIVLVTQKEKPDVPPSNSSLSILSYYVLIVTPFTSNIQQSTPIPTPPKTSEAPAITTTSHDPLPVVIQRLSNLETKFEVSDFVTPSIESKVRDMLQEYTINPKQHGSQKDVFEIRKIKLEHATKQQLPKHSAKLFDHAAKAEFDQKKILFKMMRDSKSYEKDLTHQALYDALMLSIILDEDYIERAKAAEPPTQKKRRHDDKD</sequence>
<evidence type="ECO:0000313" key="1">
    <source>
        <dbReference type="EMBL" id="GJT29146.1"/>
    </source>
</evidence>
<protein>
    <submittedName>
        <fullName evidence="1">Uncharacterized protein</fullName>
    </submittedName>
</protein>
<keyword evidence="2" id="KW-1185">Reference proteome</keyword>
<name>A0ABQ5CTE2_9ASTR</name>
<comment type="caution">
    <text evidence="1">The sequence shown here is derived from an EMBL/GenBank/DDBJ whole genome shotgun (WGS) entry which is preliminary data.</text>
</comment>
<evidence type="ECO:0000313" key="2">
    <source>
        <dbReference type="Proteomes" id="UP001151760"/>
    </source>
</evidence>
<gene>
    <name evidence="1" type="ORF">Tco_0909421</name>
</gene>
<dbReference type="Proteomes" id="UP001151760">
    <property type="component" value="Unassembled WGS sequence"/>
</dbReference>
<organism evidence="1 2">
    <name type="scientific">Tanacetum coccineum</name>
    <dbReference type="NCBI Taxonomy" id="301880"/>
    <lineage>
        <taxon>Eukaryota</taxon>
        <taxon>Viridiplantae</taxon>
        <taxon>Streptophyta</taxon>
        <taxon>Embryophyta</taxon>
        <taxon>Tracheophyta</taxon>
        <taxon>Spermatophyta</taxon>
        <taxon>Magnoliopsida</taxon>
        <taxon>eudicotyledons</taxon>
        <taxon>Gunneridae</taxon>
        <taxon>Pentapetalae</taxon>
        <taxon>asterids</taxon>
        <taxon>campanulids</taxon>
        <taxon>Asterales</taxon>
        <taxon>Asteraceae</taxon>
        <taxon>Asteroideae</taxon>
        <taxon>Anthemideae</taxon>
        <taxon>Anthemidinae</taxon>
        <taxon>Tanacetum</taxon>
    </lineage>
</organism>
<reference evidence="1" key="1">
    <citation type="journal article" date="2022" name="Int. J. Mol. Sci.">
        <title>Draft Genome of Tanacetum Coccineum: Genomic Comparison of Closely Related Tanacetum-Family Plants.</title>
        <authorList>
            <person name="Yamashiro T."/>
            <person name="Shiraishi A."/>
            <person name="Nakayama K."/>
            <person name="Satake H."/>
        </authorList>
    </citation>
    <scope>NUCLEOTIDE SEQUENCE</scope>
</reference>
<accession>A0ABQ5CTE2</accession>
<reference evidence="1" key="2">
    <citation type="submission" date="2022-01" db="EMBL/GenBank/DDBJ databases">
        <authorList>
            <person name="Yamashiro T."/>
            <person name="Shiraishi A."/>
            <person name="Satake H."/>
            <person name="Nakayama K."/>
        </authorList>
    </citation>
    <scope>NUCLEOTIDE SEQUENCE</scope>
</reference>